<evidence type="ECO:0000256" key="4">
    <source>
        <dbReference type="ARBA" id="ARBA00022603"/>
    </source>
</evidence>
<dbReference type="EMBL" id="RBZU01000004">
    <property type="protein sequence ID" value="RKP56054.1"/>
    <property type="molecule type" value="Genomic_DNA"/>
</dbReference>
<dbReference type="InterPro" id="IPR000682">
    <property type="entry name" value="PCMT"/>
</dbReference>
<accession>A0A494XZU7</accession>
<feature type="active site" evidence="7">
    <location>
        <position position="62"/>
    </location>
</feature>
<dbReference type="EC" id="2.1.1.77" evidence="7"/>
<dbReference type="GO" id="GO:0004719">
    <property type="term" value="F:protein-L-isoaspartate (D-aspartate) O-methyltransferase activity"/>
    <property type="evidence" value="ECO:0007669"/>
    <property type="project" value="UniProtKB-UniRule"/>
</dbReference>
<gene>
    <name evidence="7" type="primary">pcm</name>
    <name evidence="8" type="ORF">D7S86_12170</name>
</gene>
<name>A0A494XZU7_9BURK</name>
<keyword evidence="6 7" id="KW-0949">S-adenosyl-L-methionine</keyword>
<dbReference type="PANTHER" id="PTHR11579:SF0">
    <property type="entry name" value="PROTEIN-L-ISOASPARTATE(D-ASPARTATE) O-METHYLTRANSFERASE"/>
    <property type="match status" value="1"/>
</dbReference>
<dbReference type="PANTHER" id="PTHR11579">
    <property type="entry name" value="PROTEIN-L-ISOASPARTATE O-METHYLTRANSFERASE"/>
    <property type="match status" value="1"/>
</dbReference>
<evidence type="ECO:0000256" key="1">
    <source>
        <dbReference type="ARBA" id="ARBA00004496"/>
    </source>
</evidence>
<keyword evidence="4 7" id="KW-0489">Methyltransferase</keyword>
<dbReference type="GO" id="GO:0030091">
    <property type="term" value="P:protein repair"/>
    <property type="evidence" value="ECO:0007669"/>
    <property type="project" value="UniProtKB-UniRule"/>
</dbReference>
<comment type="caution">
    <text evidence="8">The sequence shown here is derived from an EMBL/GenBank/DDBJ whole genome shotgun (WGS) entry which is preliminary data.</text>
</comment>
<keyword evidence="9" id="KW-1185">Reference proteome</keyword>
<keyword evidence="3 7" id="KW-0963">Cytoplasm</keyword>
<comment type="similarity">
    <text evidence="2 7">Belongs to the methyltransferase superfamily. L-isoaspartyl/D-aspartyl protein methyltransferase family.</text>
</comment>
<evidence type="ECO:0000256" key="2">
    <source>
        <dbReference type="ARBA" id="ARBA00005369"/>
    </source>
</evidence>
<reference evidence="8 9" key="1">
    <citation type="submission" date="2018-10" db="EMBL/GenBank/DDBJ databases">
        <title>Robbsia sp. DHC34, isolated from soil.</title>
        <authorList>
            <person name="Gao Z.-H."/>
            <person name="Qiu L.-H."/>
        </authorList>
    </citation>
    <scope>NUCLEOTIDE SEQUENCE [LARGE SCALE GENOMIC DNA]</scope>
    <source>
        <strain evidence="8 9">DHC34</strain>
    </source>
</reference>
<dbReference type="OrthoDB" id="9810066at2"/>
<dbReference type="PROSITE" id="PS01279">
    <property type="entry name" value="PCMT"/>
    <property type="match status" value="1"/>
</dbReference>
<evidence type="ECO:0000256" key="3">
    <source>
        <dbReference type="ARBA" id="ARBA00022490"/>
    </source>
</evidence>
<dbReference type="SUPFAM" id="SSF53335">
    <property type="entry name" value="S-adenosyl-L-methionine-dependent methyltransferases"/>
    <property type="match status" value="1"/>
</dbReference>
<dbReference type="Proteomes" id="UP000270342">
    <property type="component" value="Unassembled WGS sequence"/>
</dbReference>
<evidence type="ECO:0000313" key="8">
    <source>
        <dbReference type="EMBL" id="RKP56054.1"/>
    </source>
</evidence>
<proteinExistence type="inferred from homology"/>
<dbReference type="Gene3D" id="3.40.50.150">
    <property type="entry name" value="Vaccinia Virus protein VP39"/>
    <property type="match status" value="1"/>
</dbReference>
<organism evidence="8 9">
    <name type="scientific">Pararobbsia silviterrae</name>
    <dbReference type="NCBI Taxonomy" id="1792498"/>
    <lineage>
        <taxon>Bacteria</taxon>
        <taxon>Pseudomonadati</taxon>
        <taxon>Pseudomonadota</taxon>
        <taxon>Betaproteobacteria</taxon>
        <taxon>Burkholderiales</taxon>
        <taxon>Burkholderiaceae</taxon>
        <taxon>Pararobbsia</taxon>
    </lineage>
</organism>
<keyword evidence="5 7" id="KW-0808">Transferase</keyword>
<dbReference type="InterPro" id="IPR029063">
    <property type="entry name" value="SAM-dependent_MTases_sf"/>
</dbReference>
<comment type="catalytic activity">
    <reaction evidence="7">
        <text>[protein]-L-isoaspartate + S-adenosyl-L-methionine = [protein]-L-isoaspartate alpha-methyl ester + S-adenosyl-L-homocysteine</text>
        <dbReference type="Rhea" id="RHEA:12705"/>
        <dbReference type="Rhea" id="RHEA-COMP:12143"/>
        <dbReference type="Rhea" id="RHEA-COMP:12144"/>
        <dbReference type="ChEBI" id="CHEBI:57856"/>
        <dbReference type="ChEBI" id="CHEBI:59789"/>
        <dbReference type="ChEBI" id="CHEBI:90596"/>
        <dbReference type="ChEBI" id="CHEBI:90598"/>
        <dbReference type="EC" id="2.1.1.77"/>
    </reaction>
</comment>
<sequence length="216" mass="23149">MPDFEAARRAMVDGQLRGRGMLTDRVLDAMRRVPRHAFVPGELDVYAYADSPLPIGEHQTISQPFVVALMTQAAAPSQSARVLEIGTGSGYGAAVLAELASHVDTIERIDTLALHARRVLAELGYTQIDVHIGDGTLGLPDHAPFDAIVVTASGPTVPDVLARQLAIGGRLVIPVGLDPDYQRLVRVTRRSDAVFDRDDLGGVQFVPLIGAHGWSC</sequence>
<dbReference type="NCBIfam" id="NF001453">
    <property type="entry name" value="PRK00312.1"/>
    <property type="match status" value="1"/>
</dbReference>
<dbReference type="GO" id="GO:0032259">
    <property type="term" value="P:methylation"/>
    <property type="evidence" value="ECO:0007669"/>
    <property type="project" value="UniProtKB-KW"/>
</dbReference>
<dbReference type="NCBIfam" id="TIGR00080">
    <property type="entry name" value="pimt"/>
    <property type="match status" value="1"/>
</dbReference>
<evidence type="ECO:0000256" key="7">
    <source>
        <dbReference type="HAMAP-Rule" id="MF_00090"/>
    </source>
</evidence>
<evidence type="ECO:0000256" key="5">
    <source>
        <dbReference type="ARBA" id="ARBA00022679"/>
    </source>
</evidence>
<comment type="subcellular location">
    <subcellularLocation>
        <location evidence="1 7">Cytoplasm</location>
    </subcellularLocation>
</comment>
<dbReference type="HAMAP" id="MF_00090">
    <property type="entry name" value="PIMT"/>
    <property type="match status" value="1"/>
</dbReference>
<dbReference type="FunFam" id="3.40.50.150:FF:000010">
    <property type="entry name" value="Protein-L-isoaspartate O-methyltransferase"/>
    <property type="match status" value="1"/>
</dbReference>
<evidence type="ECO:0000256" key="6">
    <source>
        <dbReference type="ARBA" id="ARBA00022691"/>
    </source>
</evidence>
<dbReference type="GO" id="GO:0005737">
    <property type="term" value="C:cytoplasm"/>
    <property type="evidence" value="ECO:0007669"/>
    <property type="project" value="UniProtKB-SubCell"/>
</dbReference>
<evidence type="ECO:0000313" key="9">
    <source>
        <dbReference type="Proteomes" id="UP000270342"/>
    </source>
</evidence>
<dbReference type="CDD" id="cd02440">
    <property type="entry name" value="AdoMet_MTases"/>
    <property type="match status" value="1"/>
</dbReference>
<dbReference type="Pfam" id="PF01135">
    <property type="entry name" value="PCMT"/>
    <property type="match status" value="1"/>
</dbReference>
<protein>
    <recommendedName>
        <fullName evidence="7">Protein-L-isoaspartate O-methyltransferase</fullName>
        <ecNumber evidence="7">2.1.1.77</ecNumber>
    </recommendedName>
    <alternativeName>
        <fullName evidence="7">L-isoaspartyl protein carboxyl methyltransferase</fullName>
    </alternativeName>
    <alternativeName>
        <fullName evidence="7">Protein L-isoaspartyl methyltransferase</fullName>
    </alternativeName>
    <alternativeName>
        <fullName evidence="7">Protein-beta-aspartate methyltransferase</fullName>
        <shortName evidence="7">PIMT</shortName>
    </alternativeName>
</protein>
<comment type="function">
    <text evidence="7">Catalyzes the methyl esterification of L-isoaspartyl residues in peptides and proteins that result from spontaneous decomposition of normal L-aspartyl and L-asparaginyl residues. It plays a role in the repair and/or degradation of damaged proteins.</text>
</comment>
<dbReference type="AlphaFoldDB" id="A0A494XZU7"/>